<evidence type="ECO:0000313" key="3">
    <source>
        <dbReference type="Proteomes" id="UP000264353"/>
    </source>
</evidence>
<dbReference type="AlphaFoldDB" id="A0A398AC55"/>
<dbReference type="Proteomes" id="UP000264353">
    <property type="component" value="Chromosome A2"/>
</dbReference>
<proteinExistence type="predicted"/>
<dbReference type="InterPro" id="IPR003871">
    <property type="entry name" value="RFA1B/D_OB_1st"/>
</dbReference>
<sequence length="137" mass="15660">VKPKKTAWRVQVKVLHSWRQWNKIAGHSLELFLSDAHGTKIQASCKKTYMDELASKVPVGEWINIDNFSLTGVGRTYRTTNNPLKMNFIHKTDISESTLRIENNFLDLVDFETILSGKPDENILIGSLCLWPNFANN</sequence>
<dbReference type="InterPro" id="IPR012340">
    <property type="entry name" value="NA-bd_OB-fold"/>
</dbReference>
<dbReference type="SUPFAM" id="SSF50249">
    <property type="entry name" value="Nucleic acid-binding proteins"/>
    <property type="match status" value="1"/>
</dbReference>
<dbReference type="EMBL" id="CM010629">
    <property type="protein sequence ID" value="RID75389.1"/>
    <property type="molecule type" value="Genomic_DNA"/>
</dbReference>
<feature type="domain" description="Replication protein A 70 kDa DNA-binding subunit B/D first OB fold" evidence="1">
    <location>
        <begin position="1"/>
        <end position="96"/>
    </location>
</feature>
<gene>
    <name evidence="2" type="ORF">BRARA_B02436</name>
</gene>
<organism evidence="2 3">
    <name type="scientific">Brassica campestris</name>
    <name type="common">Field mustard</name>
    <dbReference type="NCBI Taxonomy" id="3711"/>
    <lineage>
        <taxon>Eukaryota</taxon>
        <taxon>Viridiplantae</taxon>
        <taxon>Streptophyta</taxon>
        <taxon>Embryophyta</taxon>
        <taxon>Tracheophyta</taxon>
        <taxon>Spermatophyta</taxon>
        <taxon>Magnoliopsida</taxon>
        <taxon>eudicotyledons</taxon>
        <taxon>Gunneridae</taxon>
        <taxon>Pentapetalae</taxon>
        <taxon>rosids</taxon>
        <taxon>malvids</taxon>
        <taxon>Brassicales</taxon>
        <taxon>Brassicaceae</taxon>
        <taxon>Brassiceae</taxon>
        <taxon>Brassica</taxon>
    </lineage>
</organism>
<name>A0A398AC55_BRACM</name>
<evidence type="ECO:0000313" key="2">
    <source>
        <dbReference type="EMBL" id="RID75389.1"/>
    </source>
</evidence>
<dbReference type="Gene3D" id="2.40.50.140">
    <property type="entry name" value="Nucleic acid-binding proteins"/>
    <property type="match status" value="1"/>
</dbReference>
<accession>A0A398AC55</accession>
<reference evidence="2 3" key="1">
    <citation type="submission" date="2018-06" db="EMBL/GenBank/DDBJ databases">
        <title>WGS assembly of Brassica rapa FPsc.</title>
        <authorList>
            <person name="Bowman J."/>
            <person name="Kohchi T."/>
            <person name="Yamato K."/>
            <person name="Jenkins J."/>
            <person name="Shu S."/>
            <person name="Ishizaki K."/>
            <person name="Yamaoka S."/>
            <person name="Nishihama R."/>
            <person name="Nakamura Y."/>
            <person name="Berger F."/>
            <person name="Adam C."/>
            <person name="Aki S."/>
            <person name="Althoff F."/>
            <person name="Araki T."/>
            <person name="Arteaga-Vazquez M."/>
            <person name="Balasubrmanian S."/>
            <person name="Bauer D."/>
            <person name="Boehm C."/>
            <person name="Briginshaw L."/>
            <person name="Caballero-Perez J."/>
            <person name="Catarino B."/>
            <person name="Chen F."/>
            <person name="Chiyoda S."/>
            <person name="Chovatia M."/>
            <person name="Davies K."/>
            <person name="Delmans M."/>
            <person name="Demura T."/>
            <person name="Dierschke T."/>
            <person name="Dolan L."/>
            <person name="Dorantes-Acosta A."/>
            <person name="Eklund D."/>
            <person name="Florent S."/>
            <person name="Flores-Sandoval E."/>
            <person name="Fujiyama A."/>
            <person name="Fukuzawa H."/>
            <person name="Galik B."/>
            <person name="Grimanelli D."/>
            <person name="Grimwood J."/>
            <person name="Grossniklaus U."/>
            <person name="Hamada T."/>
            <person name="Haseloff J."/>
            <person name="Hetherington A."/>
            <person name="Higo A."/>
            <person name="Hirakawa Y."/>
            <person name="Hundley H."/>
            <person name="Ikeda Y."/>
            <person name="Inoue K."/>
            <person name="Inoue S."/>
            <person name="Ishida S."/>
            <person name="Jia Q."/>
            <person name="Kakita M."/>
            <person name="Kanazawa T."/>
            <person name="Kawai Y."/>
            <person name="Kawashima T."/>
            <person name="Kennedy M."/>
            <person name="Kinose K."/>
            <person name="Kinoshita T."/>
            <person name="Kohara Y."/>
            <person name="Koide E."/>
            <person name="Komatsu K."/>
            <person name="Kopischke S."/>
            <person name="Kubo M."/>
            <person name="Kyozuka J."/>
            <person name="Lagercrantz U."/>
            <person name="Lin S."/>
            <person name="Lindquist E."/>
            <person name="Lipzen A."/>
            <person name="Lu C."/>
            <person name="Luna E."/>
            <person name="Martienssen R."/>
            <person name="Minamino N."/>
            <person name="Mizutani M."/>
            <person name="Mizutani M."/>
            <person name="Mochizuki N."/>
            <person name="Monte I."/>
            <person name="Mosher R."/>
            <person name="Nagasaki H."/>
            <person name="Nakagami H."/>
            <person name="Naramoto S."/>
            <person name="Nishitani K."/>
            <person name="Ohtani M."/>
            <person name="Okamoto T."/>
            <person name="Okumura M."/>
            <person name="Phillips J."/>
            <person name="Pollak B."/>
            <person name="Reinders A."/>
            <person name="Roevekamp M."/>
            <person name="Sano R."/>
            <person name="Sawa S."/>
            <person name="Schmid M."/>
            <person name="Shirakawa M."/>
            <person name="Solano R."/>
            <person name="Spunde A."/>
            <person name="Suetsugu N."/>
            <person name="Sugano S."/>
            <person name="Sugiyama A."/>
            <person name="Sun R."/>
            <person name="Suzuki Y."/>
            <person name="Takenaka M."/>
            <person name="Takezawa D."/>
            <person name="Tomogane H."/>
            <person name="Tsuzuki M."/>
            <person name="Ueda T."/>
            <person name="Umeda M."/>
            <person name="Ward J."/>
            <person name="Watanabe Y."/>
            <person name="Yazaki K."/>
            <person name="Yokoyama R."/>
            <person name="Yoshitake Y."/>
            <person name="Yotsui I."/>
            <person name="Zachgo S."/>
            <person name="Schmutz J."/>
        </authorList>
    </citation>
    <scope>NUCLEOTIDE SEQUENCE [LARGE SCALE GENOMIC DNA]</scope>
    <source>
        <strain evidence="3">cv. B-3</strain>
    </source>
</reference>
<protein>
    <recommendedName>
        <fullName evidence="1">Replication protein A 70 kDa DNA-binding subunit B/D first OB fold domain-containing protein</fullName>
    </recommendedName>
</protein>
<dbReference type="Pfam" id="PF02721">
    <property type="entry name" value="DUF223"/>
    <property type="match status" value="1"/>
</dbReference>
<evidence type="ECO:0000259" key="1">
    <source>
        <dbReference type="Pfam" id="PF02721"/>
    </source>
</evidence>
<feature type="non-terminal residue" evidence="2">
    <location>
        <position position="1"/>
    </location>
</feature>
<dbReference type="CDD" id="cd04480">
    <property type="entry name" value="RPA1_DBD_A_like"/>
    <property type="match status" value="1"/>
</dbReference>